<evidence type="ECO:0000313" key="3">
    <source>
        <dbReference type="Proteomes" id="UP000008743"/>
    </source>
</evidence>
<dbReference type="STRING" id="595528.A0A0D2WYE7"/>
<proteinExistence type="predicted"/>
<dbReference type="InParanoid" id="A0A0D2WYE7"/>
<dbReference type="eggNOG" id="ENOG502R5I5">
    <property type="taxonomic scope" value="Eukaryota"/>
</dbReference>
<evidence type="ECO:0000313" key="2">
    <source>
        <dbReference type="EMBL" id="KJE97938.1"/>
    </source>
</evidence>
<dbReference type="PANTHER" id="PTHR33129:SF1">
    <property type="entry name" value="ATP-BINDING PROTEIN"/>
    <property type="match status" value="1"/>
</dbReference>
<sequence length="685" mass="77800">MSDSSQYSQGSQSSAPQQQLRRPASPTQDRPPHEIVRPRLEESATREAVRAADQLQPAEQPAEQPANERANAPVNEPARQGGQQANEPDNERRLNTEIARLNVRIEQNETRLRRYEQDAAAARNAEQEQLALQYEADARQILAIIGSATADLATTRQRLFALTPAPAPAPRQLPNDNSLVKFWRALQDDQVTERVFRLDPVTNQMVEVNGDPDQPLQPNETRFLTLPDGVFWLGNYLLGSVLMVRSCYYGLFDAITNPSANPAQKNGRIVTGNPGIGKTFFSAYFVYRLFQQHRPLTVVYEPAVKPTTDRYLLQTDGNVLLGTFDSFRDILQNRRPNVWYLVDGHAPGFYNAYTLLVTPLCRKIYKELEYTSYPMMSMPVWSWDELLACMRQLNLDLEQVQAAEERFHRWGGIARHVLNRAMTLETAERYLQQALQGRTVAAIRDAVGQIAGEQDVSHRILHIALTSGPESFLLHHTRLVFASDWVADQFLDRAYEAERENLINFLRASAAFGETAALRGHLLERFAHRLICQGGTFRIRNLSNAQAPESSLTIPQLTYVRFHKLDDVDLHLQNRYFRPSSGNHPAFDAIISPHTFLQMTVSQDHPVKAQRLSEAIQRMPADRVPQLYFVVPADIFETFRPQPYHTTDGHVFQNRQAIPANVQRVQQFALCISFTPRIPPTPAIR</sequence>
<evidence type="ECO:0000256" key="1">
    <source>
        <dbReference type="SAM" id="MobiDB-lite"/>
    </source>
</evidence>
<protein>
    <submittedName>
        <fullName evidence="2">Uncharacterized protein</fullName>
    </submittedName>
</protein>
<dbReference type="OMA" id="NFLGHAR"/>
<dbReference type="OrthoDB" id="2340858at2759"/>
<feature type="compositionally biased region" description="Basic and acidic residues" evidence="1">
    <location>
        <begin position="30"/>
        <end position="50"/>
    </location>
</feature>
<dbReference type="EMBL" id="KE346376">
    <property type="protein sequence ID" value="KJE97938.1"/>
    <property type="molecule type" value="Genomic_DNA"/>
</dbReference>
<dbReference type="RefSeq" id="XP_004342605.1">
    <property type="nucleotide sequence ID" value="XM_004342556.2"/>
</dbReference>
<dbReference type="Proteomes" id="UP000008743">
    <property type="component" value="Unassembled WGS sequence"/>
</dbReference>
<dbReference type="PANTHER" id="PTHR33129">
    <property type="entry name" value="PROTEIN KINASE DOMAIN-CONTAINING PROTEIN-RELATED"/>
    <property type="match status" value="1"/>
</dbReference>
<keyword evidence="3" id="KW-1185">Reference proteome</keyword>
<accession>A0A0D2WYE7</accession>
<reference evidence="3" key="1">
    <citation type="submission" date="2011-02" db="EMBL/GenBank/DDBJ databases">
        <title>The Genome Sequence of Capsaspora owczarzaki ATCC 30864.</title>
        <authorList>
            <person name="Russ C."/>
            <person name="Cuomo C."/>
            <person name="Burger G."/>
            <person name="Gray M.W."/>
            <person name="Holland P.W.H."/>
            <person name="King N."/>
            <person name="Lang F.B.F."/>
            <person name="Roger A.J."/>
            <person name="Ruiz-Trillo I."/>
            <person name="Young S.K."/>
            <person name="Zeng Q."/>
            <person name="Gargeya S."/>
            <person name="Alvarado L."/>
            <person name="Berlin A."/>
            <person name="Chapman S.B."/>
            <person name="Chen Z."/>
            <person name="Freedman E."/>
            <person name="Gellesch M."/>
            <person name="Goldberg J."/>
            <person name="Griggs A."/>
            <person name="Gujja S."/>
            <person name="Heilman E."/>
            <person name="Heiman D."/>
            <person name="Howarth C."/>
            <person name="Mehta T."/>
            <person name="Neiman D."/>
            <person name="Pearson M."/>
            <person name="Roberts A."/>
            <person name="Saif S."/>
            <person name="Shea T."/>
            <person name="Shenoy N."/>
            <person name="Sisk P."/>
            <person name="Stolte C."/>
            <person name="Sykes S."/>
            <person name="White J."/>
            <person name="Yandava C."/>
            <person name="Haas B."/>
            <person name="Nusbaum C."/>
            <person name="Birren B."/>
        </authorList>
    </citation>
    <scope>NUCLEOTIDE SEQUENCE</scope>
    <source>
        <strain evidence="3">ATCC 30864</strain>
    </source>
</reference>
<dbReference type="AlphaFoldDB" id="A0A0D2WYE7"/>
<feature type="region of interest" description="Disordered" evidence="1">
    <location>
        <begin position="1"/>
        <end position="95"/>
    </location>
</feature>
<dbReference type="PhylomeDB" id="A0A0D2WYE7"/>
<dbReference type="InterPro" id="IPR052980">
    <property type="entry name" value="Crinkler_effector"/>
</dbReference>
<name>A0A0D2WYE7_CAPO3</name>
<gene>
    <name evidence="2" type="ORF">CAOG_008004</name>
</gene>
<feature type="compositionally biased region" description="Low complexity" evidence="1">
    <location>
        <begin position="1"/>
        <end position="19"/>
    </location>
</feature>
<organism evidence="2 3">
    <name type="scientific">Capsaspora owczarzaki (strain ATCC 30864)</name>
    <dbReference type="NCBI Taxonomy" id="595528"/>
    <lineage>
        <taxon>Eukaryota</taxon>
        <taxon>Filasterea</taxon>
        <taxon>Capsaspora</taxon>
    </lineage>
</organism>
<feature type="compositionally biased region" description="Low complexity" evidence="1">
    <location>
        <begin position="51"/>
        <end position="70"/>
    </location>
</feature>